<sequence>MAISWDDDAVDGGKTSVQILVDWLITPGNYERWRKAGLTGPVTKTSLLEEMVPVFVQNGILHRSASNIGSKVFNLERSFDEAVDILKSSAVGSDGKPKNADKIARKCKYFDVLYPVMARFYPLNSTQSSSVRESIPKKTSARVKKTASAVKSDALSPSSSVTDKTQSLVNASGQIAEQGESLDADNALLANYQLVLYTGNPSEMISEASFVSTATSAPDTTASSATLETLPTHPLFSAAPVPELIPELNTAQLPELIPAQLPELIPAHVSIQKPLAVKKSLSVSRPSSKKSKSTARKVRSNAFPFPLIDAEDESDEISDTANDDNDEDWASPQFMLKDRKANKKRASIVNASTKQSKDGYKPGPASKSNRTPHSSSKRSLIASSEPHKKSRRSDTYTLPSIETKYRSRVSSGHERDEHTSQRFVEQDDLVLQIERQELKLRLEKIKSDIEIYKSDAIMTKIKARRRLKRSGVSDTQIDRLLPL</sequence>
<feature type="compositionally biased region" description="Acidic residues" evidence="1">
    <location>
        <begin position="309"/>
        <end position="329"/>
    </location>
</feature>
<dbReference type="AlphaFoldDB" id="A0A177WWQ8"/>
<reference evidence="2 3" key="2">
    <citation type="submission" date="2016-05" db="EMBL/GenBank/DDBJ databases">
        <title>Lineage-specific infection strategies underlie the spectrum of fungal disease in amphibians.</title>
        <authorList>
            <person name="Cuomo C.A."/>
            <person name="Farrer R.A."/>
            <person name="James T."/>
            <person name="Longcore J."/>
            <person name="Birren B."/>
        </authorList>
    </citation>
    <scope>NUCLEOTIDE SEQUENCE [LARGE SCALE GENOMIC DNA]</scope>
    <source>
        <strain evidence="2 3">JEL423</strain>
    </source>
</reference>
<dbReference type="PANTHER" id="PTHR33324:SF2">
    <property type="entry name" value="MYB_SANT-LIKE DNA-BINDING DOMAIN-CONTAINING PROTEIN"/>
    <property type="match status" value="1"/>
</dbReference>
<feature type="compositionally biased region" description="Basic residues" evidence="1">
    <location>
        <begin position="287"/>
        <end position="299"/>
    </location>
</feature>
<dbReference type="PANTHER" id="PTHR33324">
    <property type="entry name" value="EXPRESSED PROTEIN"/>
    <property type="match status" value="1"/>
</dbReference>
<feature type="region of interest" description="Disordered" evidence="1">
    <location>
        <begin position="278"/>
        <end position="419"/>
    </location>
</feature>
<reference evidence="2 3" key="1">
    <citation type="submission" date="2006-10" db="EMBL/GenBank/DDBJ databases">
        <title>The Genome Sequence of Batrachochytrium dendrobatidis JEL423.</title>
        <authorList>
            <consortium name="The Broad Institute Genome Sequencing Platform"/>
            <person name="Birren B."/>
            <person name="Lander E."/>
            <person name="Galagan J."/>
            <person name="Cuomo C."/>
            <person name="Devon K."/>
            <person name="Jaffe D."/>
            <person name="Butler J."/>
            <person name="Alvarez P."/>
            <person name="Gnerre S."/>
            <person name="Grabherr M."/>
            <person name="Kleber M."/>
            <person name="Mauceli E."/>
            <person name="Brockman W."/>
            <person name="Young S."/>
            <person name="LaButti K."/>
            <person name="Sykes S."/>
            <person name="DeCaprio D."/>
            <person name="Crawford M."/>
            <person name="Koehrsen M."/>
            <person name="Engels R."/>
            <person name="Montgomery P."/>
            <person name="Pearson M."/>
            <person name="Howarth C."/>
            <person name="Larson L."/>
            <person name="White J."/>
            <person name="O'Leary S."/>
            <person name="Kodira C."/>
            <person name="Zeng Q."/>
            <person name="Yandava C."/>
            <person name="Alvarado L."/>
            <person name="Longcore J."/>
            <person name="James T."/>
        </authorList>
    </citation>
    <scope>NUCLEOTIDE SEQUENCE [LARGE SCALE GENOMIC DNA]</scope>
    <source>
        <strain evidence="2 3">JEL423</strain>
    </source>
</reference>
<evidence type="ECO:0000313" key="2">
    <source>
        <dbReference type="EMBL" id="OAJ44523.1"/>
    </source>
</evidence>
<dbReference type="STRING" id="403673.A0A177WWQ8"/>
<dbReference type="eggNOG" id="ENOG502SEHU">
    <property type="taxonomic scope" value="Eukaryota"/>
</dbReference>
<dbReference type="EMBL" id="DS022312">
    <property type="protein sequence ID" value="OAJ44523.1"/>
    <property type="molecule type" value="Genomic_DNA"/>
</dbReference>
<accession>A0A177WWQ8</accession>
<name>A0A177WWQ8_BATDL</name>
<feature type="compositionally biased region" description="Polar residues" evidence="1">
    <location>
        <begin position="366"/>
        <end position="382"/>
    </location>
</feature>
<dbReference type="Proteomes" id="UP000077115">
    <property type="component" value="Unassembled WGS sequence"/>
</dbReference>
<organism evidence="2 3">
    <name type="scientific">Batrachochytrium dendrobatidis (strain JEL423)</name>
    <dbReference type="NCBI Taxonomy" id="403673"/>
    <lineage>
        <taxon>Eukaryota</taxon>
        <taxon>Fungi</taxon>
        <taxon>Fungi incertae sedis</taxon>
        <taxon>Chytridiomycota</taxon>
        <taxon>Chytridiomycota incertae sedis</taxon>
        <taxon>Chytridiomycetes</taxon>
        <taxon>Rhizophydiales</taxon>
        <taxon>Rhizophydiales incertae sedis</taxon>
        <taxon>Batrachochytrium</taxon>
    </lineage>
</organism>
<evidence type="ECO:0000313" key="3">
    <source>
        <dbReference type="Proteomes" id="UP000077115"/>
    </source>
</evidence>
<protein>
    <submittedName>
        <fullName evidence="2">Uncharacterized protein</fullName>
    </submittedName>
</protein>
<proteinExistence type="predicted"/>
<dbReference type="VEuPathDB" id="FungiDB:BDEG_27745"/>
<evidence type="ECO:0000256" key="1">
    <source>
        <dbReference type="SAM" id="MobiDB-lite"/>
    </source>
</evidence>
<gene>
    <name evidence="2" type="ORF">BDEG_27745</name>
</gene>
<dbReference type="OrthoDB" id="168171at2759"/>